<evidence type="ECO:0000313" key="1">
    <source>
        <dbReference type="EMBL" id="MFC4490372.1"/>
    </source>
</evidence>
<gene>
    <name evidence="1" type="ORF">ACFO0R_12135</name>
</gene>
<dbReference type="EMBL" id="JBHSEK010000006">
    <property type="protein sequence ID" value="MFC4490372.1"/>
    <property type="molecule type" value="Genomic_DNA"/>
</dbReference>
<accession>A0ABV8ZRN0</accession>
<organism evidence="1 2">
    <name type="scientific">Chromobacterium aquaticum</name>
    <dbReference type="NCBI Taxonomy" id="467180"/>
    <lineage>
        <taxon>Bacteria</taxon>
        <taxon>Pseudomonadati</taxon>
        <taxon>Pseudomonadota</taxon>
        <taxon>Betaproteobacteria</taxon>
        <taxon>Neisseriales</taxon>
        <taxon>Chromobacteriaceae</taxon>
        <taxon>Chromobacterium</taxon>
    </lineage>
</organism>
<reference evidence="2" key="1">
    <citation type="journal article" date="2019" name="Int. J. Syst. Evol. Microbiol.">
        <title>The Global Catalogue of Microorganisms (GCM) 10K type strain sequencing project: providing services to taxonomists for standard genome sequencing and annotation.</title>
        <authorList>
            <consortium name="The Broad Institute Genomics Platform"/>
            <consortium name="The Broad Institute Genome Sequencing Center for Infectious Disease"/>
            <person name="Wu L."/>
            <person name="Ma J."/>
        </authorList>
    </citation>
    <scope>NUCLEOTIDE SEQUENCE [LARGE SCALE GENOMIC DNA]</scope>
    <source>
        <strain evidence="2">CGMCC 4.7608</strain>
    </source>
</reference>
<proteinExistence type="predicted"/>
<comment type="caution">
    <text evidence="1">The sequence shown here is derived from an EMBL/GenBank/DDBJ whole genome shotgun (WGS) entry which is preliminary data.</text>
</comment>
<name>A0ABV8ZRN0_9NEIS</name>
<evidence type="ECO:0000313" key="2">
    <source>
        <dbReference type="Proteomes" id="UP001595999"/>
    </source>
</evidence>
<keyword evidence="2" id="KW-1185">Reference proteome</keyword>
<sequence length="94" mass="10590">MSKNITYIDWVKHLPIGDAEYEQCSCPVCNSTGLAYQYFGFAGSEFGWKLVWCPSCMNGIRISRTRVPAGAQVLIADEDQEQFLNQHSEVNLIV</sequence>
<protein>
    <submittedName>
        <fullName evidence="1">Uncharacterized protein</fullName>
    </submittedName>
</protein>
<dbReference type="RefSeq" id="WP_231464894.1">
    <property type="nucleotide sequence ID" value="NZ_JAJOHW010000154.1"/>
</dbReference>
<dbReference type="Proteomes" id="UP001595999">
    <property type="component" value="Unassembled WGS sequence"/>
</dbReference>